<dbReference type="GO" id="GO:0050660">
    <property type="term" value="F:flavin adenine dinucleotide binding"/>
    <property type="evidence" value="ECO:0007669"/>
    <property type="project" value="TreeGrafter"/>
</dbReference>
<dbReference type="PANTHER" id="PTHR18968">
    <property type="entry name" value="THIAMINE PYROPHOSPHATE ENZYMES"/>
    <property type="match status" value="1"/>
</dbReference>
<dbReference type="InterPro" id="IPR011766">
    <property type="entry name" value="TPP_enzyme_TPP-bd"/>
</dbReference>
<dbReference type="Pfam" id="PF02775">
    <property type="entry name" value="TPP_enzyme_C"/>
    <property type="match status" value="1"/>
</dbReference>
<dbReference type="GO" id="GO:0009099">
    <property type="term" value="P:L-valine biosynthetic process"/>
    <property type="evidence" value="ECO:0007669"/>
    <property type="project" value="TreeGrafter"/>
</dbReference>
<comment type="similarity">
    <text evidence="1">Belongs to the TPP enzyme family.</text>
</comment>
<feature type="non-terminal residue" evidence="3">
    <location>
        <position position="1"/>
    </location>
</feature>
<dbReference type="InterPro" id="IPR039368">
    <property type="entry name" value="AHAS_TPP"/>
</dbReference>
<dbReference type="GO" id="GO:0003984">
    <property type="term" value="F:acetolactate synthase activity"/>
    <property type="evidence" value="ECO:0007669"/>
    <property type="project" value="TreeGrafter"/>
</dbReference>
<dbReference type="GO" id="GO:0005948">
    <property type="term" value="C:acetolactate synthase complex"/>
    <property type="evidence" value="ECO:0007669"/>
    <property type="project" value="TreeGrafter"/>
</dbReference>
<name>A0A382VG26_9ZZZZ</name>
<dbReference type="InterPro" id="IPR029061">
    <property type="entry name" value="THDP-binding"/>
</dbReference>
<feature type="domain" description="Thiamine pyrophosphate enzyme TPP-binding" evidence="2">
    <location>
        <begin position="59"/>
        <end position="205"/>
    </location>
</feature>
<dbReference type="Gene3D" id="3.40.50.970">
    <property type="match status" value="1"/>
</dbReference>
<dbReference type="CDD" id="cd02015">
    <property type="entry name" value="TPP_AHAS"/>
    <property type="match status" value="1"/>
</dbReference>
<protein>
    <recommendedName>
        <fullName evidence="2">Thiamine pyrophosphate enzyme TPP-binding domain-containing protein</fullName>
    </recommendedName>
</protein>
<evidence type="ECO:0000259" key="2">
    <source>
        <dbReference type="Pfam" id="PF02775"/>
    </source>
</evidence>
<organism evidence="3">
    <name type="scientific">marine metagenome</name>
    <dbReference type="NCBI Taxonomy" id="408172"/>
    <lineage>
        <taxon>unclassified sequences</taxon>
        <taxon>metagenomes</taxon>
        <taxon>ecological metagenomes</taxon>
    </lineage>
</organism>
<gene>
    <name evidence="3" type="ORF">METZ01_LOCUS397859</name>
</gene>
<dbReference type="SUPFAM" id="SSF52518">
    <property type="entry name" value="Thiamin diphosphate-binding fold (THDP-binding)"/>
    <property type="match status" value="1"/>
</dbReference>
<evidence type="ECO:0000313" key="3">
    <source>
        <dbReference type="EMBL" id="SVD45005.1"/>
    </source>
</evidence>
<dbReference type="GO" id="GO:0030976">
    <property type="term" value="F:thiamine pyrophosphate binding"/>
    <property type="evidence" value="ECO:0007669"/>
    <property type="project" value="InterPro"/>
</dbReference>
<dbReference type="EMBL" id="UINC01151414">
    <property type="protein sequence ID" value="SVD45005.1"/>
    <property type="molecule type" value="Genomic_DNA"/>
</dbReference>
<dbReference type="GO" id="GO:0009097">
    <property type="term" value="P:isoleucine biosynthetic process"/>
    <property type="evidence" value="ECO:0007669"/>
    <property type="project" value="TreeGrafter"/>
</dbReference>
<reference evidence="3" key="1">
    <citation type="submission" date="2018-05" db="EMBL/GenBank/DDBJ databases">
        <authorList>
            <person name="Lanie J.A."/>
            <person name="Ng W.-L."/>
            <person name="Kazmierczak K.M."/>
            <person name="Andrzejewski T.M."/>
            <person name="Davidsen T.M."/>
            <person name="Wayne K.J."/>
            <person name="Tettelin H."/>
            <person name="Glass J.I."/>
            <person name="Rusch D."/>
            <person name="Podicherti R."/>
            <person name="Tsui H.-C.T."/>
            <person name="Winkler M.E."/>
        </authorList>
    </citation>
    <scope>NUCLEOTIDE SEQUENCE</scope>
</reference>
<dbReference type="Gene3D" id="3.40.50.1220">
    <property type="entry name" value="TPP-binding domain"/>
    <property type="match status" value="1"/>
</dbReference>
<proteinExistence type="inferred from homology"/>
<dbReference type="InterPro" id="IPR045229">
    <property type="entry name" value="TPP_enz"/>
</dbReference>
<evidence type="ECO:0000256" key="1">
    <source>
        <dbReference type="ARBA" id="ARBA00007812"/>
    </source>
</evidence>
<dbReference type="AlphaFoldDB" id="A0A382VG26"/>
<dbReference type="PANTHER" id="PTHR18968:SF13">
    <property type="entry name" value="ACETOLACTATE SYNTHASE CATALYTIC SUBUNIT, MITOCHONDRIAL"/>
    <property type="match status" value="1"/>
</dbReference>
<accession>A0A382VG26</accession>
<sequence length="248" mass="27993">KNYSPNHEALSEWWTIIQRWRSRDCLSYNQGKEVILPQHAVKCLYELTKGRDTYITTEVGQHQMWAAQYYKFEEPNRWMTSGGLGTMGYGLPAAVGVQLAHPESLVVDIAGEASTMMNIQELSTAIQYRLPLKIFILNNRWMGMVRQWQQLLHGCRYSETYSEALPDFVKLADSFGATGMMIENPATLNEDILKMLDTPGLVIADVRVAQEENCFPMVPSGAAHNEMILNADQEDAKHHVTDAGQALV</sequence>